<proteinExistence type="predicted"/>
<accession>A0AAV7LMJ1</accession>
<evidence type="ECO:0000313" key="2">
    <source>
        <dbReference type="EMBL" id="KAJ1088610.1"/>
    </source>
</evidence>
<dbReference type="AlphaFoldDB" id="A0AAV7LMJ1"/>
<feature type="compositionally biased region" description="Basic and acidic residues" evidence="1">
    <location>
        <begin position="86"/>
        <end position="105"/>
    </location>
</feature>
<comment type="caution">
    <text evidence="2">The sequence shown here is derived from an EMBL/GenBank/DDBJ whole genome shotgun (WGS) entry which is preliminary data.</text>
</comment>
<feature type="compositionally biased region" description="Polar residues" evidence="1">
    <location>
        <begin position="59"/>
        <end position="69"/>
    </location>
</feature>
<keyword evidence="3" id="KW-1185">Reference proteome</keyword>
<protein>
    <submittedName>
        <fullName evidence="2">Uncharacterized protein</fullName>
    </submittedName>
</protein>
<evidence type="ECO:0000313" key="3">
    <source>
        <dbReference type="Proteomes" id="UP001066276"/>
    </source>
</evidence>
<evidence type="ECO:0000256" key="1">
    <source>
        <dbReference type="SAM" id="MobiDB-lite"/>
    </source>
</evidence>
<feature type="region of interest" description="Disordered" evidence="1">
    <location>
        <begin position="1"/>
        <end position="111"/>
    </location>
</feature>
<sequence length="111" mass="12763">MTPKAQDETPQLQTPVGDGEPVPQKAESTISKPERIGPGRNMSNSEHQVLQPLYHQRQKTPPSSHSTLSPKDREWNLQQAQYEPVAEEKQKTEHRKETFQERDPKVNNLQK</sequence>
<dbReference type="EMBL" id="JANPWB010000015">
    <property type="protein sequence ID" value="KAJ1088610.1"/>
    <property type="molecule type" value="Genomic_DNA"/>
</dbReference>
<reference evidence="2" key="1">
    <citation type="journal article" date="2022" name="bioRxiv">
        <title>Sequencing and chromosome-scale assembly of the giantPleurodeles waltlgenome.</title>
        <authorList>
            <person name="Brown T."/>
            <person name="Elewa A."/>
            <person name="Iarovenko S."/>
            <person name="Subramanian E."/>
            <person name="Araus A.J."/>
            <person name="Petzold A."/>
            <person name="Susuki M."/>
            <person name="Suzuki K.-i.T."/>
            <person name="Hayashi T."/>
            <person name="Toyoda A."/>
            <person name="Oliveira C."/>
            <person name="Osipova E."/>
            <person name="Leigh N.D."/>
            <person name="Simon A."/>
            <person name="Yun M.H."/>
        </authorList>
    </citation>
    <scope>NUCLEOTIDE SEQUENCE</scope>
    <source>
        <strain evidence="2">20211129_DDA</strain>
        <tissue evidence="2">Liver</tissue>
    </source>
</reference>
<gene>
    <name evidence="2" type="ORF">NDU88_001766</name>
</gene>
<dbReference type="Proteomes" id="UP001066276">
    <property type="component" value="Chromosome 11"/>
</dbReference>
<name>A0AAV7LMJ1_PLEWA</name>
<organism evidence="2 3">
    <name type="scientific">Pleurodeles waltl</name>
    <name type="common">Iberian ribbed newt</name>
    <dbReference type="NCBI Taxonomy" id="8319"/>
    <lineage>
        <taxon>Eukaryota</taxon>
        <taxon>Metazoa</taxon>
        <taxon>Chordata</taxon>
        <taxon>Craniata</taxon>
        <taxon>Vertebrata</taxon>
        <taxon>Euteleostomi</taxon>
        <taxon>Amphibia</taxon>
        <taxon>Batrachia</taxon>
        <taxon>Caudata</taxon>
        <taxon>Salamandroidea</taxon>
        <taxon>Salamandridae</taxon>
        <taxon>Pleurodelinae</taxon>
        <taxon>Pleurodeles</taxon>
    </lineage>
</organism>